<proteinExistence type="predicted"/>
<accession>A0A5B7EZ31</accession>
<dbReference type="PROSITE" id="PS51257">
    <property type="entry name" value="PROKAR_LIPOPROTEIN"/>
    <property type="match status" value="1"/>
</dbReference>
<name>A0A5B7EZ31_PORTR</name>
<dbReference type="EMBL" id="VSRR010003983">
    <property type="protein sequence ID" value="MPC38123.1"/>
    <property type="molecule type" value="Genomic_DNA"/>
</dbReference>
<dbReference type="Proteomes" id="UP000324222">
    <property type="component" value="Unassembled WGS sequence"/>
</dbReference>
<evidence type="ECO:0000313" key="1">
    <source>
        <dbReference type="EMBL" id="MPC38123.1"/>
    </source>
</evidence>
<evidence type="ECO:0000313" key="2">
    <source>
        <dbReference type="Proteomes" id="UP000324222"/>
    </source>
</evidence>
<gene>
    <name evidence="1" type="ORF">E2C01_031625</name>
</gene>
<sequence length="208" mass="22472">MIRQVQMSTTGPHCSVIVYGCAVSTKKTISHNLAPLVSGPYEATQTFQHLAGAPAGPKETCPAMAGVWHHPLISWLVAPLYLPQMGGRTRHLRQGSVIQDLDLVLEWQRGVFKPHKPLHLTGGSAGPGHYHHLGLCRGKFDLPLLSPLLYQSLKEWESVQSLVFAAISGTSCTKSSTFKFYSIGPSTEPYGTEACTGMACDASPLMTT</sequence>
<keyword evidence="2" id="KW-1185">Reference proteome</keyword>
<organism evidence="1 2">
    <name type="scientific">Portunus trituberculatus</name>
    <name type="common">Swimming crab</name>
    <name type="synonym">Neptunus trituberculatus</name>
    <dbReference type="NCBI Taxonomy" id="210409"/>
    <lineage>
        <taxon>Eukaryota</taxon>
        <taxon>Metazoa</taxon>
        <taxon>Ecdysozoa</taxon>
        <taxon>Arthropoda</taxon>
        <taxon>Crustacea</taxon>
        <taxon>Multicrustacea</taxon>
        <taxon>Malacostraca</taxon>
        <taxon>Eumalacostraca</taxon>
        <taxon>Eucarida</taxon>
        <taxon>Decapoda</taxon>
        <taxon>Pleocyemata</taxon>
        <taxon>Brachyura</taxon>
        <taxon>Eubrachyura</taxon>
        <taxon>Portunoidea</taxon>
        <taxon>Portunidae</taxon>
        <taxon>Portuninae</taxon>
        <taxon>Portunus</taxon>
    </lineage>
</organism>
<reference evidence="1 2" key="1">
    <citation type="submission" date="2019-05" db="EMBL/GenBank/DDBJ databases">
        <title>Another draft genome of Portunus trituberculatus and its Hox gene families provides insights of decapod evolution.</title>
        <authorList>
            <person name="Jeong J.-H."/>
            <person name="Song I."/>
            <person name="Kim S."/>
            <person name="Choi T."/>
            <person name="Kim D."/>
            <person name="Ryu S."/>
            <person name="Kim W."/>
        </authorList>
    </citation>
    <scope>NUCLEOTIDE SEQUENCE [LARGE SCALE GENOMIC DNA]</scope>
    <source>
        <tissue evidence="1">Muscle</tissue>
    </source>
</reference>
<dbReference type="AlphaFoldDB" id="A0A5B7EZ31"/>
<comment type="caution">
    <text evidence="1">The sequence shown here is derived from an EMBL/GenBank/DDBJ whole genome shotgun (WGS) entry which is preliminary data.</text>
</comment>
<protein>
    <submittedName>
        <fullName evidence="1">Uncharacterized protein</fullName>
    </submittedName>
</protein>